<keyword evidence="2" id="KW-1185">Reference proteome</keyword>
<name>A0A016TZ98_9BILA</name>
<reference evidence="2" key="1">
    <citation type="journal article" date="2015" name="Nat. Genet.">
        <title>The genome and transcriptome of the zoonotic hookworm Ancylostoma ceylanicum identify infection-specific gene families.</title>
        <authorList>
            <person name="Schwarz E.M."/>
            <person name="Hu Y."/>
            <person name="Antoshechkin I."/>
            <person name="Miller M.M."/>
            <person name="Sternberg P.W."/>
            <person name="Aroian R.V."/>
        </authorList>
    </citation>
    <scope>NUCLEOTIDE SEQUENCE</scope>
    <source>
        <strain evidence="2">HY135</strain>
    </source>
</reference>
<comment type="caution">
    <text evidence="1">The sequence shown here is derived from an EMBL/GenBank/DDBJ whole genome shotgun (WGS) entry which is preliminary data.</text>
</comment>
<organism evidence="1 2">
    <name type="scientific">Ancylostoma ceylanicum</name>
    <dbReference type="NCBI Taxonomy" id="53326"/>
    <lineage>
        <taxon>Eukaryota</taxon>
        <taxon>Metazoa</taxon>
        <taxon>Ecdysozoa</taxon>
        <taxon>Nematoda</taxon>
        <taxon>Chromadorea</taxon>
        <taxon>Rhabditida</taxon>
        <taxon>Rhabditina</taxon>
        <taxon>Rhabditomorpha</taxon>
        <taxon>Strongyloidea</taxon>
        <taxon>Ancylostomatidae</taxon>
        <taxon>Ancylostomatinae</taxon>
        <taxon>Ancylostoma</taxon>
    </lineage>
</organism>
<evidence type="ECO:0000313" key="2">
    <source>
        <dbReference type="Proteomes" id="UP000024635"/>
    </source>
</evidence>
<accession>A0A016TZ98</accession>
<gene>
    <name evidence="1" type="primary">Acey_s0067.g14</name>
    <name evidence="1" type="ORF">Y032_0067g14</name>
</gene>
<sequence length="83" mass="9461">MPLPFGPLRYHTIDPREIKKYTKAWTRVPLALGPACPFYSAQSEKNREINTWRKTVVIFVLSVLGNPSGHVLTDPWAKIAKNQ</sequence>
<dbReference type="Proteomes" id="UP000024635">
    <property type="component" value="Unassembled WGS sequence"/>
</dbReference>
<protein>
    <submittedName>
        <fullName evidence="1">Uncharacterized protein</fullName>
    </submittedName>
</protein>
<proteinExistence type="predicted"/>
<evidence type="ECO:0000313" key="1">
    <source>
        <dbReference type="EMBL" id="EYC08140.1"/>
    </source>
</evidence>
<dbReference type="EMBL" id="JARK01001403">
    <property type="protein sequence ID" value="EYC08140.1"/>
    <property type="molecule type" value="Genomic_DNA"/>
</dbReference>
<dbReference type="AlphaFoldDB" id="A0A016TZ98"/>